<name>A0A8H3CUA7_9AGAM</name>
<dbReference type="SUPFAM" id="SSF56112">
    <property type="entry name" value="Protein kinase-like (PK-like)"/>
    <property type="match status" value="1"/>
</dbReference>
<sequence length="492" mass="54507">MPPRPLSVAFDRPLSPLVKQSLGELPEDISDDRTQLTPAEQAWSSHQYYLESNGFILRPRLRRGWTPSWLETGEDPSKYEDSIRITELGIADAIRASDGAQVVLKAVRSAPAATTVAIPLGQPDELGILKRLHAPPFTSHVCNHAVPLLGSIPMPCTTEGSIAVLPLLRVHDDPPFVNVGEAVEFMKQALRGLAFMHAQNVAHRDIRPSNIMMAGEVLYDEPFHPVAQSLSLNAQSILRPHARHELDSHRRHDGESAVRYYYINFSRASYLPPETAADGKPKARLLRCSRGQLGRFPEAMLTAGHDPFKADVYCLGKYVIDDLIMRHLALAPFTSVARYMTRRDPRTRPTAAEAFAHLETIRGSLEAKCLGVPLDSKGHHAKPHLPLRSPRRTMSALNISNRAPSQYSHNSWSSIDSARTLVEEISSPVKEVLKGHDPITRTVLKGSLQSTTLPPMPVSVPLPVQQERKPLERKKTKSKWGTLRAAILAGSR</sequence>
<dbReference type="Proteomes" id="UP000663853">
    <property type="component" value="Unassembled WGS sequence"/>
</dbReference>
<keyword evidence="2" id="KW-0547">Nucleotide-binding</keyword>
<accession>A0A8H3CUA7</accession>
<keyword evidence="1" id="KW-0808">Transferase</keyword>
<dbReference type="AlphaFoldDB" id="A0A8H3CUA7"/>
<dbReference type="InterPro" id="IPR000719">
    <property type="entry name" value="Prot_kinase_dom"/>
</dbReference>
<evidence type="ECO:0000256" key="3">
    <source>
        <dbReference type="ARBA" id="ARBA00022777"/>
    </source>
</evidence>
<evidence type="ECO:0000256" key="4">
    <source>
        <dbReference type="ARBA" id="ARBA00022840"/>
    </source>
</evidence>
<feature type="domain" description="Protein kinase" evidence="5">
    <location>
        <begin position="79"/>
        <end position="360"/>
    </location>
</feature>
<evidence type="ECO:0000256" key="1">
    <source>
        <dbReference type="ARBA" id="ARBA00022679"/>
    </source>
</evidence>
<protein>
    <recommendedName>
        <fullName evidence="5">Protein kinase domain-containing protein</fullName>
    </recommendedName>
</protein>
<dbReference type="PANTHER" id="PTHR43289:SF33">
    <property type="entry name" value="SERINE_THREONINE KINASE 31"/>
    <property type="match status" value="1"/>
</dbReference>
<evidence type="ECO:0000259" key="5">
    <source>
        <dbReference type="PROSITE" id="PS50011"/>
    </source>
</evidence>
<dbReference type="InterPro" id="IPR011009">
    <property type="entry name" value="Kinase-like_dom_sf"/>
</dbReference>
<organism evidence="6 7">
    <name type="scientific">Rhizoctonia solani</name>
    <dbReference type="NCBI Taxonomy" id="456999"/>
    <lineage>
        <taxon>Eukaryota</taxon>
        <taxon>Fungi</taxon>
        <taxon>Dikarya</taxon>
        <taxon>Basidiomycota</taxon>
        <taxon>Agaricomycotina</taxon>
        <taxon>Agaricomycetes</taxon>
        <taxon>Cantharellales</taxon>
        <taxon>Ceratobasidiaceae</taxon>
        <taxon>Rhizoctonia</taxon>
    </lineage>
</organism>
<dbReference type="Pfam" id="PF00069">
    <property type="entry name" value="Pkinase"/>
    <property type="match status" value="1"/>
</dbReference>
<dbReference type="GO" id="GO:0004674">
    <property type="term" value="F:protein serine/threonine kinase activity"/>
    <property type="evidence" value="ECO:0007669"/>
    <property type="project" value="TreeGrafter"/>
</dbReference>
<comment type="caution">
    <text evidence="6">The sequence shown here is derived from an EMBL/GenBank/DDBJ whole genome shotgun (WGS) entry which is preliminary data.</text>
</comment>
<dbReference type="PANTHER" id="PTHR43289">
    <property type="entry name" value="MITOGEN-ACTIVATED PROTEIN KINASE KINASE KINASE 20-RELATED"/>
    <property type="match status" value="1"/>
</dbReference>
<keyword evidence="4" id="KW-0067">ATP-binding</keyword>
<evidence type="ECO:0000313" key="6">
    <source>
        <dbReference type="EMBL" id="CAE6500466.1"/>
    </source>
</evidence>
<evidence type="ECO:0000313" key="7">
    <source>
        <dbReference type="Proteomes" id="UP000663853"/>
    </source>
</evidence>
<gene>
    <name evidence="6" type="ORF">RDB_LOCUS111823</name>
</gene>
<dbReference type="GO" id="GO:0005524">
    <property type="term" value="F:ATP binding"/>
    <property type="evidence" value="ECO:0007669"/>
    <property type="project" value="UniProtKB-KW"/>
</dbReference>
<proteinExistence type="predicted"/>
<dbReference type="PROSITE" id="PS50011">
    <property type="entry name" value="PROTEIN_KINASE_DOM"/>
    <property type="match status" value="1"/>
</dbReference>
<reference evidence="6" key="1">
    <citation type="submission" date="2021-01" db="EMBL/GenBank/DDBJ databases">
        <authorList>
            <person name="Kaushik A."/>
        </authorList>
    </citation>
    <scope>NUCLEOTIDE SEQUENCE</scope>
    <source>
        <strain evidence="6">AG6-10EEA</strain>
    </source>
</reference>
<evidence type="ECO:0000256" key="2">
    <source>
        <dbReference type="ARBA" id="ARBA00022741"/>
    </source>
</evidence>
<dbReference type="SMART" id="SM00220">
    <property type="entry name" value="S_TKc"/>
    <property type="match status" value="1"/>
</dbReference>
<dbReference type="EMBL" id="CAJMXA010003525">
    <property type="protein sequence ID" value="CAE6500466.1"/>
    <property type="molecule type" value="Genomic_DNA"/>
</dbReference>
<dbReference type="Gene3D" id="1.10.510.10">
    <property type="entry name" value="Transferase(Phosphotransferase) domain 1"/>
    <property type="match status" value="1"/>
</dbReference>
<keyword evidence="3" id="KW-0418">Kinase</keyword>